<proteinExistence type="predicted"/>
<dbReference type="Gene3D" id="2.10.260.10">
    <property type="match status" value="1"/>
</dbReference>
<gene>
    <name evidence="2" type="ORF">G3M70_05480</name>
</gene>
<dbReference type="Proteomes" id="UP000594688">
    <property type="component" value="Chromosome"/>
</dbReference>
<name>A0A7T0BUQ7_9BACT</name>
<evidence type="ECO:0000313" key="2">
    <source>
        <dbReference type="EMBL" id="QPJ61367.1"/>
    </source>
</evidence>
<dbReference type="InterPro" id="IPR037914">
    <property type="entry name" value="SpoVT-AbrB_sf"/>
</dbReference>
<dbReference type="GO" id="GO:0003677">
    <property type="term" value="F:DNA binding"/>
    <property type="evidence" value="ECO:0007669"/>
    <property type="project" value="UniProtKB-KW"/>
</dbReference>
<dbReference type="SMART" id="SM00966">
    <property type="entry name" value="SpoVT_AbrB"/>
    <property type="match status" value="1"/>
</dbReference>
<protein>
    <submittedName>
        <fullName evidence="2">AbrB/MazE/SpoVT family DNA-binding domain-containing protein</fullName>
    </submittedName>
</protein>
<feature type="domain" description="SpoVT-AbrB" evidence="1">
    <location>
        <begin position="7"/>
        <end position="53"/>
    </location>
</feature>
<dbReference type="EMBL" id="CP048685">
    <property type="protein sequence ID" value="QPJ61367.1"/>
    <property type="molecule type" value="Genomic_DNA"/>
</dbReference>
<evidence type="ECO:0000259" key="1">
    <source>
        <dbReference type="SMART" id="SM00966"/>
    </source>
</evidence>
<dbReference type="KEGG" id="nli:G3M70_05480"/>
<accession>A0A7T0BUQ7</accession>
<dbReference type="Pfam" id="PF04014">
    <property type="entry name" value="MazE_antitoxin"/>
    <property type="match status" value="1"/>
</dbReference>
<sequence length="75" mass="8656">MVDLKIRKIGNASGIIFPKEILNKMNLEEGDRVFFTESADGGYKITPYDPEFEEQMKIAKGIMSRYRNTLRQLAK</sequence>
<dbReference type="NCBIfam" id="TIGR02609">
    <property type="entry name" value="doc_partner"/>
    <property type="match status" value="1"/>
</dbReference>
<organism evidence="2 3">
    <name type="scientific">Candidatus Nitronauta litoralis</name>
    <dbReference type="NCBI Taxonomy" id="2705533"/>
    <lineage>
        <taxon>Bacteria</taxon>
        <taxon>Pseudomonadati</taxon>
        <taxon>Nitrospinota/Tectimicrobiota group</taxon>
        <taxon>Nitrospinota</taxon>
        <taxon>Nitrospinia</taxon>
        <taxon>Nitrospinales</taxon>
        <taxon>Nitrospinaceae</taxon>
        <taxon>Candidatus Nitronauta</taxon>
    </lineage>
</organism>
<keyword evidence="2" id="KW-0238">DNA-binding</keyword>
<reference evidence="2 3" key="1">
    <citation type="submission" date="2020-02" db="EMBL/GenBank/DDBJ databases">
        <title>Genomic and physiological characterization of two novel Nitrospinaceae genera.</title>
        <authorList>
            <person name="Mueller A.J."/>
            <person name="Jung M.-Y."/>
            <person name="Strachan C.R."/>
            <person name="Herbold C.W."/>
            <person name="Kirkegaard R.H."/>
            <person name="Daims H."/>
        </authorList>
    </citation>
    <scope>NUCLEOTIDE SEQUENCE [LARGE SCALE GENOMIC DNA]</scope>
    <source>
        <strain evidence="2">EB</strain>
    </source>
</reference>
<dbReference type="InterPro" id="IPR013432">
    <property type="entry name" value="Doc_partner"/>
</dbReference>
<dbReference type="SUPFAM" id="SSF89447">
    <property type="entry name" value="AbrB/MazE/MraZ-like"/>
    <property type="match status" value="1"/>
</dbReference>
<dbReference type="AlphaFoldDB" id="A0A7T0BUQ7"/>
<evidence type="ECO:0000313" key="3">
    <source>
        <dbReference type="Proteomes" id="UP000594688"/>
    </source>
</evidence>
<dbReference type="InterPro" id="IPR007159">
    <property type="entry name" value="SpoVT-AbrB_dom"/>
</dbReference>